<dbReference type="Proteomes" id="UP000801492">
    <property type="component" value="Unassembled WGS sequence"/>
</dbReference>
<protein>
    <submittedName>
        <fullName evidence="1">Uncharacterized protein</fullName>
    </submittedName>
</protein>
<name>A0A8K0G1Y3_IGNLU</name>
<accession>A0A8K0G1Y3</accession>
<proteinExistence type="predicted"/>
<keyword evidence="2" id="KW-1185">Reference proteome</keyword>
<gene>
    <name evidence="1" type="ORF">ILUMI_17378</name>
</gene>
<dbReference type="EMBL" id="VTPC01073703">
    <property type="protein sequence ID" value="KAF2888795.1"/>
    <property type="molecule type" value="Genomic_DNA"/>
</dbReference>
<organism evidence="1 2">
    <name type="scientific">Ignelater luminosus</name>
    <name type="common">Cucubano</name>
    <name type="synonym">Pyrophorus luminosus</name>
    <dbReference type="NCBI Taxonomy" id="2038154"/>
    <lineage>
        <taxon>Eukaryota</taxon>
        <taxon>Metazoa</taxon>
        <taxon>Ecdysozoa</taxon>
        <taxon>Arthropoda</taxon>
        <taxon>Hexapoda</taxon>
        <taxon>Insecta</taxon>
        <taxon>Pterygota</taxon>
        <taxon>Neoptera</taxon>
        <taxon>Endopterygota</taxon>
        <taxon>Coleoptera</taxon>
        <taxon>Polyphaga</taxon>
        <taxon>Elateriformia</taxon>
        <taxon>Elateroidea</taxon>
        <taxon>Elateridae</taxon>
        <taxon>Agrypninae</taxon>
        <taxon>Pyrophorini</taxon>
        <taxon>Ignelater</taxon>
    </lineage>
</organism>
<sequence>VLCTPYPQKFEWVSTTLNEVVGLYGKVKIIGGFQPGYITYIGRAFTAGETSMGKIICTEKQCVGFYTVRNGKEIHHTNVHLEILTYNADAEVSTNECFRIDKRLDNE</sequence>
<feature type="non-terminal residue" evidence="1">
    <location>
        <position position="1"/>
    </location>
</feature>
<comment type="caution">
    <text evidence="1">The sequence shown here is derived from an EMBL/GenBank/DDBJ whole genome shotgun (WGS) entry which is preliminary data.</text>
</comment>
<evidence type="ECO:0000313" key="2">
    <source>
        <dbReference type="Proteomes" id="UP000801492"/>
    </source>
</evidence>
<reference evidence="1" key="1">
    <citation type="submission" date="2019-08" db="EMBL/GenBank/DDBJ databases">
        <title>The genome of the North American firefly Photinus pyralis.</title>
        <authorList>
            <consortium name="Photinus pyralis genome working group"/>
            <person name="Fallon T.R."/>
            <person name="Sander Lower S.E."/>
            <person name="Weng J.-K."/>
        </authorList>
    </citation>
    <scope>NUCLEOTIDE SEQUENCE</scope>
    <source>
        <strain evidence="1">TRF0915ILg1</strain>
        <tissue evidence="1">Whole body</tissue>
    </source>
</reference>
<dbReference type="AlphaFoldDB" id="A0A8K0G1Y3"/>
<evidence type="ECO:0000313" key="1">
    <source>
        <dbReference type="EMBL" id="KAF2888795.1"/>
    </source>
</evidence>